<dbReference type="AlphaFoldDB" id="A0A8D8ZWE4"/>
<dbReference type="GO" id="GO:0004616">
    <property type="term" value="F:phosphogluconate dehydrogenase (decarboxylating) activity"/>
    <property type="evidence" value="ECO:0007669"/>
    <property type="project" value="InterPro"/>
</dbReference>
<feature type="compositionally biased region" description="Polar residues" evidence="1">
    <location>
        <begin position="177"/>
        <end position="207"/>
    </location>
</feature>
<dbReference type="EMBL" id="HBUF01539038">
    <property type="protein sequence ID" value="CAG6754321.1"/>
    <property type="molecule type" value="Transcribed_RNA"/>
</dbReference>
<feature type="chain" id="PRO_5034270917" evidence="2">
    <location>
        <begin position="22"/>
        <end position="356"/>
    </location>
</feature>
<dbReference type="Gene3D" id="3.40.50.720">
    <property type="entry name" value="NAD(P)-binding Rossmann-like Domain"/>
    <property type="match status" value="1"/>
</dbReference>
<evidence type="ECO:0000256" key="2">
    <source>
        <dbReference type="SAM" id="SignalP"/>
    </source>
</evidence>
<evidence type="ECO:0000313" key="3">
    <source>
        <dbReference type="EMBL" id="CAG6754321.1"/>
    </source>
</evidence>
<feature type="region of interest" description="Disordered" evidence="1">
    <location>
        <begin position="99"/>
        <end position="281"/>
    </location>
</feature>
<sequence>MCCKSTLGTILVFILFHFSTCIDTDKELFEKFECSKNNGCAKPLYQGRVITQYNNLPRGTTVQVYAKKGEYILVKTEKGKLLSVKSSFVKRFEKSLKNGKKNKMPSKISPTPTETQNLDTSTNSIQPSQMNVQPGTFDHSTNGPEEYNDGPGIEESEDPDDISIKDEDGNDYISSDLVLSTGGSLNQNVPSSDNFKTNVQNTQSKTQFPDAPNGSKEKMTATTTATYSSQSPTVDLSDHNAVNQGNENSEKPGMSIKENGTSADSAIPGQGIDTNPENPAAWPAPKPIFQSIAAKVGSEPCCDWVGEQGAGHFVKMVHITGCFPSWSLTFHDYSLFSLATTKILEQNDVTLTQSIP</sequence>
<proteinExistence type="predicted"/>
<feature type="compositionally biased region" description="Acidic residues" evidence="1">
    <location>
        <begin position="146"/>
        <end position="161"/>
    </location>
</feature>
<feature type="compositionally biased region" description="Polar residues" evidence="1">
    <location>
        <begin position="108"/>
        <end position="143"/>
    </location>
</feature>
<reference evidence="3" key="1">
    <citation type="submission" date="2021-05" db="EMBL/GenBank/DDBJ databases">
        <authorList>
            <person name="Alioto T."/>
            <person name="Alioto T."/>
            <person name="Gomez Garrido J."/>
        </authorList>
    </citation>
    <scope>NUCLEOTIDE SEQUENCE</scope>
</reference>
<dbReference type="PANTHER" id="PTHR11811">
    <property type="entry name" value="6-PHOSPHOGLUCONATE DEHYDROGENASE"/>
    <property type="match status" value="1"/>
</dbReference>
<accession>A0A8D8ZWE4</accession>
<dbReference type="InterPro" id="IPR006183">
    <property type="entry name" value="Pgluconate_DH"/>
</dbReference>
<organism evidence="3">
    <name type="scientific">Cacopsylla melanoneura</name>
    <dbReference type="NCBI Taxonomy" id="428564"/>
    <lineage>
        <taxon>Eukaryota</taxon>
        <taxon>Metazoa</taxon>
        <taxon>Ecdysozoa</taxon>
        <taxon>Arthropoda</taxon>
        <taxon>Hexapoda</taxon>
        <taxon>Insecta</taxon>
        <taxon>Pterygota</taxon>
        <taxon>Neoptera</taxon>
        <taxon>Paraneoptera</taxon>
        <taxon>Hemiptera</taxon>
        <taxon>Sternorrhyncha</taxon>
        <taxon>Psylloidea</taxon>
        <taxon>Psyllidae</taxon>
        <taxon>Psyllinae</taxon>
        <taxon>Cacopsylla</taxon>
    </lineage>
</organism>
<protein>
    <submittedName>
        <fullName evidence="3">6-phosphogluconate dehydrogenase, decarboxylating</fullName>
    </submittedName>
</protein>
<keyword evidence="2" id="KW-0732">Signal</keyword>
<name>A0A8D8ZWE4_9HEMI</name>
<feature type="signal peptide" evidence="2">
    <location>
        <begin position="1"/>
        <end position="21"/>
    </location>
</feature>
<evidence type="ECO:0000256" key="1">
    <source>
        <dbReference type="SAM" id="MobiDB-lite"/>
    </source>
</evidence>
<feature type="compositionally biased region" description="Polar residues" evidence="1">
    <location>
        <begin position="227"/>
        <end position="247"/>
    </location>
</feature>